<name>A0A3G2JSG5_BRAPC</name>
<dbReference type="SFLD" id="SFLDG00363">
    <property type="entry name" value="AMPS_(cytGST):_Alpha-__Mu-__Pi"/>
    <property type="match status" value="1"/>
</dbReference>
<reference evidence="3" key="1">
    <citation type="journal article" date="2018" name="Comp. Biochem. Physiol. Part D Genomics Proteomics">
        <title>Genome-wide identification of the entire 90 glutathione S-transferase (GST) subfamily genes in four rotifer Brachionus species and transcriptional modulation in response to endocrine disrupting chemicals.</title>
        <authorList>
            <person name="Park J.C."/>
            <person name="Kim D.H."/>
            <person name="Lee M.C."/>
            <person name="Han J."/>
            <person name="Kim H.J."/>
            <person name="Hagiwara A."/>
            <person name="Hwang U.K."/>
            <person name="Park H.G."/>
            <person name="Lee J.S."/>
        </authorList>
    </citation>
    <scope>NUCLEOTIDE SEQUENCE</scope>
</reference>
<dbReference type="PANTHER" id="PTHR11571">
    <property type="entry name" value="GLUTATHIONE S-TRANSFERASE"/>
    <property type="match status" value="1"/>
</dbReference>
<dbReference type="CDD" id="cd03039">
    <property type="entry name" value="GST_N_Sigma_like"/>
    <property type="match status" value="1"/>
</dbReference>
<dbReference type="InterPro" id="IPR004046">
    <property type="entry name" value="GST_C"/>
</dbReference>
<accession>A0A3G2JSG5</accession>
<evidence type="ECO:0000259" key="1">
    <source>
        <dbReference type="PROSITE" id="PS50404"/>
    </source>
</evidence>
<dbReference type="FunFam" id="1.20.1050.10:FF:000030">
    <property type="entry name" value="Glutathione S-transferase S1"/>
    <property type="match status" value="1"/>
</dbReference>
<dbReference type="CDD" id="cd03192">
    <property type="entry name" value="GST_C_Sigma_like"/>
    <property type="match status" value="1"/>
</dbReference>
<organism evidence="3">
    <name type="scientific">Brachionus plicatilis</name>
    <name type="common">Marine rotifer</name>
    <name type="synonym">Brachionus muelleri</name>
    <dbReference type="NCBI Taxonomy" id="10195"/>
    <lineage>
        <taxon>Eukaryota</taxon>
        <taxon>Metazoa</taxon>
        <taxon>Spiralia</taxon>
        <taxon>Gnathifera</taxon>
        <taxon>Rotifera</taxon>
        <taxon>Eurotatoria</taxon>
        <taxon>Monogononta</taxon>
        <taxon>Pseudotrocha</taxon>
        <taxon>Ploima</taxon>
        <taxon>Brachionidae</taxon>
        <taxon>Brachionus</taxon>
    </lineage>
</organism>
<dbReference type="GO" id="GO:0006749">
    <property type="term" value="P:glutathione metabolic process"/>
    <property type="evidence" value="ECO:0007669"/>
    <property type="project" value="TreeGrafter"/>
</dbReference>
<dbReference type="PROSITE" id="PS50405">
    <property type="entry name" value="GST_CTER"/>
    <property type="match status" value="1"/>
</dbReference>
<evidence type="ECO:0000313" key="3">
    <source>
        <dbReference type="EMBL" id="AYN44519.1"/>
    </source>
</evidence>
<dbReference type="InterPro" id="IPR036282">
    <property type="entry name" value="Glutathione-S-Trfase_C_sf"/>
</dbReference>
<dbReference type="SFLD" id="SFLDS00019">
    <property type="entry name" value="Glutathione_Transferase_(cytos"/>
    <property type="match status" value="1"/>
</dbReference>
<dbReference type="PROSITE" id="PS50404">
    <property type="entry name" value="GST_NTER"/>
    <property type="match status" value="1"/>
</dbReference>
<evidence type="ECO:0000259" key="2">
    <source>
        <dbReference type="PROSITE" id="PS50405"/>
    </source>
</evidence>
<dbReference type="InterPro" id="IPR040079">
    <property type="entry name" value="Glutathione_S-Trfase"/>
</dbReference>
<dbReference type="Gene3D" id="1.20.1050.10">
    <property type="match status" value="1"/>
</dbReference>
<dbReference type="Pfam" id="PF02798">
    <property type="entry name" value="GST_N"/>
    <property type="match status" value="1"/>
</dbReference>
<dbReference type="SUPFAM" id="SSF52833">
    <property type="entry name" value="Thioredoxin-like"/>
    <property type="match status" value="1"/>
</dbReference>
<dbReference type="GO" id="GO:0004364">
    <property type="term" value="F:glutathione transferase activity"/>
    <property type="evidence" value="ECO:0007669"/>
    <property type="project" value="TreeGrafter"/>
</dbReference>
<dbReference type="AlphaFoldDB" id="A0A3G2JSG5"/>
<keyword evidence="3" id="KW-0808">Transferase</keyword>
<dbReference type="InterPro" id="IPR050213">
    <property type="entry name" value="GST_superfamily"/>
</dbReference>
<proteinExistence type="evidence at transcript level"/>
<dbReference type="PANTHER" id="PTHR11571:SF150">
    <property type="entry name" value="GLUTATHIONE S-TRANSFERASE"/>
    <property type="match status" value="1"/>
</dbReference>
<dbReference type="Pfam" id="PF14497">
    <property type="entry name" value="GST_C_3"/>
    <property type="match status" value="1"/>
</dbReference>
<dbReference type="SUPFAM" id="SSF47616">
    <property type="entry name" value="GST C-terminal domain-like"/>
    <property type="match status" value="1"/>
</dbReference>
<reference evidence="3" key="2">
    <citation type="submission" date="2018-04" db="EMBL/GenBank/DDBJ databases">
        <authorList>
            <person name="Lee J.-S."/>
        </authorList>
    </citation>
    <scope>NUCLEOTIDE SEQUENCE</scope>
</reference>
<dbReference type="SFLD" id="SFLDG01205">
    <property type="entry name" value="AMPS.1"/>
    <property type="match status" value="1"/>
</dbReference>
<feature type="domain" description="GST N-terminal" evidence="1">
    <location>
        <begin position="2"/>
        <end position="83"/>
    </location>
</feature>
<dbReference type="Gene3D" id="3.40.30.10">
    <property type="entry name" value="Glutaredoxin"/>
    <property type="match status" value="1"/>
</dbReference>
<protein>
    <submittedName>
        <fullName evidence="3">Glutathione S-transferase S1-2</fullName>
    </submittedName>
</protein>
<sequence length="217" mass="25041">MVQYKLYYFNARGRAEFIRFIFAAAGQEYEEIGFEIEQWPEYKAKSPLGQAPFLEVVENGQTFQLGQSLTIARYLARKFDLAGKSAEEQAKAEMYADQVFDLLNEMVKVHFEKDITRKIEAANKLFTESIPNSLKVFDNKIAKNGSGYLVASGLTWADLFLADFLDRLREKKDILLSNAPAVKSLYEKVLDHPKVSKWIAKRPKTEKYLYQKPQNFD</sequence>
<feature type="domain" description="GST C-terminal" evidence="2">
    <location>
        <begin position="85"/>
        <end position="207"/>
    </location>
</feature>
<dbReference type="InterPro" id="IPR010987">
    <property type="entry name" value="Glutathione-S-Trfase_C-like"/>
</dbReference>
<dbReference type="InterPro" id="IPR036249">
    <property type="entry name" value="Thioredoxin-like_sf"/>
</dbReference>
<dbReference type="EMBL" id="MH189351">
    <property type="protein sequence ID" value="AYN44519.1"/>
    <property type="molecule type" value="mRNA"/>
</dbReference>
<dbReference type="InterPro" id="IPR004045">
    <property type="entry name" value="Glutathione_S-Trfase_N"/>
</dbReference>